<feature type="transmembrane region" description="Helical" evidence="1">
    <location>
        <begin position="179"/>
        <end position="200"/>
    </location>
</feature>
<name>A0A939D6Z4_CLOAM</name>
<feature type="transmembrane region" description="Helical" evidence="1">
    <location>
        <begin position="20"/>
        <end position="41"/>
    </location>
</feature>
<keyword evidence="1" id="KW-0812">Transmembrane</keyword>
<evidence type="ECO:0000313" key="2">
    <source>
        <dbReference type="EMBL" id="MBN7771888.1"/>
    </source>
</evidence>
<protein>
    <submittedName>
        <fullName evidence="2">Stage II sporulation protein M</fullName>
    </submittedName>
</protein>
<dbReference type="AlphaFoldDB" id="A0A939D6Z4"/>
<proteinExistence type="predicted"/>
<feature type="transmembrane region" description="Helical" evidence="1">
    <location>
        <begin position="140"/>
        <end position="158"/>
    </location>
</feature>
<accession>A0A939D6Z4</accession>
<evidence type="ECO:0000313" key="3">
    <source>
        <dbReference type="Proteomes" id="UP000664545"/>
    </source>
</evidence>
<organism evidence="2 3">
    <name type="scientific">Clostridium aminobutyricum</name>
    <dbReference type="NCBI Taxonomy" id="33953"/>
    <lineage>
        <taxon>Bacteria</taxon>
        <taxon>Bacillati</taxon>
        <taxon>Bacillota</taxon>
        <taxon>Clostridia</taxon>
        <taxon>Eubacteriales</taxon>
        <taxon>Clostridiaceae</taxon>
        <taxon>Clostridium</taxon>
    </lineage>
</organism>
<dbReference type="InterPro" id="IPR002798">
    <property type="entry name" value="SpoIIM-like"/>
</dbReference>
<reference evidence="2" key="1">
    <citation type="submission" date="2021-02" db="EMBL/GenBank/DDBJ databases">
        <title>Abyssanaerobacter marinus gen.nov., sp., nov, anaerobic bacterium isolated from the Onnuri vent field of Indian Ocean and suggestion of Mogibacteriaceae fam. nov., and proposal of reclassification of ambiguous this family's genus member.</title>
        <authorList>
            <person name="Kim Y.J."/>
            <person name="Yang J.-A."/>
        </authorList>
    </citation>
    <scope>NUCLEOTIDE SEQUENCE</scope>
    <source>
        <strain evidence="2">DSM 2634</strain>
    </source>
</reference>
<dbReference type="EMBL" id="JAFJZZ010000001">
    <property type="protein sequence ID" value="MBN7771888.1"/>
    <property type="molecule type" value="Genomic_DNA"/>
</dbReference>
<keyword evidence="1" id="KW-1133">Transmembrane helix</keyword>
<dbReference type="Pfam" id="PF01944">
    <property type="entry name" value="SpoIIM"/>
    <property type="match status" value="1"/>
</dbReference>
<dbReference type="RefSeq" id="WP_206580673.1">
    <property type="nucleotide sequence ID" value="NZ_JAFJZZ010000001.1"/>
</dbReference>
<dbReference type="Proteomes" id="UP000664545">
    <property type="component" value="Unassembled WGS sequence"/>
</dbReference>
<sequence length="208" mass="23072">MGKYNLKEISSLLTFSRQGFLLLFFFLLFGISTGVSFELLMSPQTKLEMQNYIELNLFTSSMDAHSTAASFAALFHSIGINLFLVFILFISAFTPLVLPVALSIIFFKGIPLGYTSILILDALGLTGVKVILVSMLPQNLLFLPALFLAAICAINKASQRKYSKRRVVGKSFAEANWPYLHIYIFLWIVVLASCIVQFIISPIVSALA</sequence>
<comment type="caution">
    <text evidence="2">The sequence shown here is derived from an EMBL/GenBank/DDBJ whole genome shotgun (WGS) entry which is preliminary data.</text>
</comment>
<keyword evidence="1" id="KW-0472">Membrane</keyword>
<evidence type="ECO:0000256" key="1">
    <source>
        <dbReference type="SAM" id="Phobius"/>
    </source>
</evidence>
<gene>
    <name evidence="2" type="ORF">JYB65_00745</name>
</gene>
<keyword evidence="3" id="KW-1185">Reference proteome</keyword>